<gene>
    <name evidence="4" type="ORF">JQ619_04360</name>
</gene>
<feature type="transmembrane region" description="Helical" evidence="2">
    <location>
        <begin position="179"/>
        <end position="197"/>
    </location>
</feature>
<evidence type="ECO:0000313" key="4">
    <source>
        <dbReference type="EMBL" id="MBR1134991.1"/>
    </source>
</evidence>
<name>A0ABS5G138_9BRAD</name>
<proteinExistence type="predicted"/>
<keyword evidence="2" id="KW-0812">Transmembrane</keyword>
<keyword evidence="5" id="KW-1185">Reference proteome</keyword>
<protein>
    <submittedName>
        <fullName evidence="4">IS5 family transposase</fullName>
    </submittedName>
</protein>
<evidence type="ECO:0000256" key="2">
    <source>
        <dbReference type="SAM" id="Phobius"/>
    </source>
</evidence>
<evidence type="ECO:0000259" key="3">
    <source>
        <dbReference type="Pfam" id="PF01609"/>
    </source>
</evidence>
<dbReference type="Pfam" id="PF01609">
    <property type="entry name" value="DDE_Tnp_1"/>
    <property type="match status" value="1"/>
</dbReference>
<dbReference type="PANTHER" id="PTHR30007">
    <property type="entry name" value="PHP DOMAIN PROTEIN"/>
    <property type="match status" value="1"/>
</dbReference>
<organism evidence="4 5">
    <name type="scientific">Bradyrhizobium denitrificans</name>
    <dbReference type="NCBI Taxonomy" id="2734912"/>
    <lineage>
        <taxon>Bacteria</taxon>
        <taxon>Pseudomonadati</taxon>
        <taxon>Pseudomonadota</taxon>
        <taxon>Alphaproteobacteria</taxon>
        <taxon>Hyphomicrobiales</taxon>
        <taxon>Nitrobacteraceae</taxon>
        <taxon>Bradyrhizobium</taxon>
    </lineage>
</organism>
<feature type="compositionally biased region" description="Basic residues" evidence="1">
    <location>
        <begin position="36"/>
        <end position="48"/>
    </location>
</feature>
<dbReference type="NCBIfam" id="NF033580">
    <property type="entry name" value="transpos_IS5_3"/>
    <property type="match status" value="1"/>
</dbReference>
<dbReference type="InterPro" id="IPR002559">
    <property type="entry name" value="Transposase_11"/>
</dbReference>
<feature type="domain" description="Transposase IS4-like" evidence="3">
    <location>
        <begin position="53"/>
        <end position="188"/>
    </location>
</feature>
<dbReference type="PANTHER" id="PTHR30007:SF1">
    <property type="entry name" value="BLR1914 PROTEIN"/>
    <property type="match status" value="1"/>
</dbReference>
<sequence length="216" mass="23782">METVLAATSGRRVRALLRNPGLAEPHGPSGPDVRFHRGARPRLRRRSKRGQDGQALGRSRGGFSTKIHLKSDFDGLPIAFHLTGGEAGDSPLFKLLLDLGPDVTPRAALADKGYDAKANRAIARARGIASAIPFKSNAKERPAFFPKALYRGRARIEQCFGKLKRFKRVALRCEKTECGFAAIVALAFSFILILILIKIRPHNLIWRSGTPQTDYT</sequence>
<keyword evidence="2" id="KW-1133">Transmembrane helix</keyword>
<evidence type="ECO:0000313" key="5">
    <source>
        <dbReference type="Proteomes" id="UP001314635"/>
    </source>
</evidence>
<comment type="caution">
    <text evidence="4">The sequence shown here is derived from an EMBL/GenBank/DDBJ whole genome shotgun (WGS) entry which is preliminary data.</text>
</comment>
<feature type="region of interest" description="Disordered" evidence="1">
    <location>
        <begin position="19"/>
        <end position="61"/>
    </location>
</feature>
<evidence type="ECO:0000256" key="1">
    <source>
        <dbReference type="SAM" id="MobiDB-lite"/>
    </source>
</evidence>
<accession>A0ABS5G138</accession>
<dbReference type="Proteomes" id="UP001314635">
    <property type="component" value="Unassembled WGS sequence"/>
</dbReference>
<dbReference type="RefSeq" id="WP_211400598.1">
    <property type="nucleotide sequence ID" value="NZ_JAFCLK010000003.1"/>
</dbReference>
<reference evidence="5" key="1">
    <citation type="journal article" date="2021" name="ISME J.">
        <title>Evolutionary origin and ecological implication of a unique nif island in free-living Bradyrhizobium lineages.</title>
        <authorList>
            <person name="Tao J."/>
        </authorList>
    </citation>
    <scope>NUCLEOTIDE SEQUENCE [LARGE SCALE GENOMIC DNA]</scope>
    <source>
        <strain evidence="5">SZCCT0094</strain>
    </source>
</reference>
<keyword evidence="2" id="KW-0472">Membrane</keyword>
<dbReference type="EMBL" id="JAFCLK010000003">
    <property type="protein sequence ID" value="MBR1134991.1"/>
    <property type="molecule type" value="Genomic_DNA"/>
</dbReference>